<reference evidence="2" key="3">
    <citation type="submission" date="2021-02" db="UniProtKB">
        <authorList>
            <consortium name="EnsemblMetazoa"/>
        </authorList>
    </citation>
    <scope>IDENTIFICATION</scope>
    <source>
        <strain evidence="2">USDA</strain>
    </source>
</reference>
<evidence type="ECO:0000313" key="2">
    <source>
        <dbReference type="EnsemblMetazoa" id="PHUM044810-PA"/>
    </source>
</evidence>
<dbReference type="KEGG" id="phu:Phum_PHUM044810"/>
<dbReference type="Proteomes" id="UP000009046">
    <property type="component" value="Unassembled WGS sequence"/>
</dbReference>
<dbReference type="AlphaFoldDB" id="E0VAU5"/>
<dbReference type="EMBL" id="AAZO01000525">
    <property type="status" value="NOT_ANNOTATED_CDS"/>
    <property type="molecule type" value="Genomic_DNA"/>
</dbReference>
<proteinExistence type="predicted"/>
<reference evidence="1" key="2">
    <citation type="submission" date="2007-04" db="EMBL/GenBank/DDBJ databases">
        <title>The genome of the human body louse.</title>
        <authorList>
            <consortium name="The Human Body Louse Genome Consortium"/>
            <person name="Kirkness E."/>
            <person name="Walenz B."/>
            <person name="Hass B."/>
            <person name="Bruggner R."/>
            <person name="Strausberg R."/>
        </authorList>
    </citation>
    <scope>NUCLEOTIDE SEQUENCE</scope>
    <source>
        <strain evidence="1">USDA</strain>
    </source>
</reference>
<dbReference type="InParanoid" id="E0VAU5"/>
<accession>E0VAU5</accession>
<dbReference type="GeneID" id="8232698"/>
<gene>
    <name evidence="2" type="primary">8232698</name>
    <name evidence="1" type="ORF">Phum_PHUM044810</name>
</gene>
<evidence type="ECO:0000313" key="1">
    <source>
        <dbReference type="EMBL" id="EEB10501.1"/>
    </source>
</evidence>
<organism>
    <name type="scientific">Pediculus humanus subsp. corporis</name>
    <name type="common">Body louse</name>
    <dbReference type="NCBI Taxonomy" id="121224"/>
    <lineage>
        <taxon>Eukaryota</taxon>
        <taxon>Metazoa</taxon>
        <taxon>Ecdysozoa</taxon>
        <taxon>Arthropoda</taxon>
        <taxon>Hexapoda</taxon>
        <taxon>Insecta</taxon>
        <taxon>Pterygota</taxon>
        <taxon>Neoptera</taxon>
        <taxon>Paraneoptera</taxon>
        <taxon>Psocodea</taxon>
        <taxon>Troctomorpha</taxon>
        <taxon>Phthiraptera</taxon>
        <taxon>Anoplura</taxon>
        <taxon>Pediculidae</taxon>
        <taxon>Pediculus</taxon>
    </lineage>
</organism>
<dbReference type="EnsemblMetazoa" id="PHUM044810-RA">
    <property type="protein sequence ID" value="PHUM044810-PA"/>
    <property type="gene ID" value="PHUM044810"/>
</dbReference>
<dbReference type="SUPFAM" id="SSF110035">
    <property type="entry name" value="GDNF receptor-like"/>
    <property type="match status" value="1"/>
</dbReference>
<dbReference type="InterPro" id="IPR037193">
    <property type="entry name" value="GDNF_alpha"/>
</dbReference>
<protein>
    <submittedName>
        <fullName evidence="1 2">Uncharacterized protein</fullName>
    </submittedName>
</protein>
<reference evidence="1" key="1">
    <citation type="submission" date="2007-04" db="EMBL/GenBank/DDBJ databases">
        <title>Annotation of Pediculus humanus corporis strain USDA.</title>
        <authorList>
            <person name="Kirkness E."/>
            <person name="Hannick L."/>
            <person name="Hass B."/>
            <person name="Bruggner R."/>
            <person name="Lawson D."/>
            <person name="Bidwell S."/>
            <person name="Joardar V."/>
            <person name="Caler E."/>
            <person name="Walenz B."/>
            <person name="Inman J."/>
            <person name="Schobel S."/>
            <person name="Galinsky K."/>
            <person name="Amedeo P."/>
            <person name="Strausberg R."/>
        </authorList>
    </citation>
    <scope>NUCLEOTIDE SEQUENCE</scope>
    <source>
        <strain evidence="1">USDA</strain>
    </source>
</reference>
<sequence>MESRNMCMEAWKTLRSTPMLGCICPNNPMKKRCDRIFNIIHNNPCIGKCHYYYYYYYYYQSQ</sequence>
<keyword evidence="3" id="KW-1185">Reference proteome</keyword>
<dbReference type="CTD" id="8232698"/>
<dbReference type="OrthoDB" id="6374728at2759"/>
<dbReference type="RefSeq" id="XP_002423239.1">
    <property type="nucleotide sequence ID" value="XM_002423194.1"/>
</dbReference>
<evidence type="ECO:0000313" key="3">
    <source>
        <dbReference type="Proteomes" id="UP000009046"/>
    </source>
</evidence>
<dbReference type="HOGENOM" id="CLU_2906787_0_0_1"/>
<name>E0VAU5_PEDHC</name>
<dbReference type="VEuPathDB" id="VectorBase:PHUM044810"/>
<dbReference type="EMBL" id="DS235016">
    <property type="protein sequence ID" value="EEB10501.1"/>
    <property type="molecule type" value="Genomic_DNA"/>
</dbReference>
<dbReference type="STRING" id="121224.E0VAU5"/>